<dbReference type="PANTHER" id="PTHR13420:SF7">
    <property type="entry name" value="UPF0235 PROTEIN C15ORF40"/>
    <property type="match status" value="1"/>
</dbReference>
<evidence type="ECO:0000256" key="2">
    <source>
        <dbReference type="HAMAP-Rule" id="MF_00634"/>
    </source>
</evidence>
<reference evidence="4" key="1">
    <citation type="submission" date="2019-03" db="EMBL/GenBank/DDBJ databases">
        <title>Aquabacterium pictum sp.nov., the first bacteriochlorophyll a-containing freshwater bacterium in the genus Aquabacterium of the class Betaproteobacteria.</title>
        <authorList>
            <person name="Hirose S."/>
            <person name="Tank M."/>
            <person name="Hara E."/>
            <person name="Tamaki H."/>
            <person name="Takaichi S."/>
            <person name="Haruta S."/>
            <person name="Hanada S."/>
        </authorList>
    </citation>
    <scope>NUCLEOTIDE SEQUENCE [LARGE SCALE GENOMIC DNA]</scope>
    <source>
        <strain evidence="4">W35</strain>
    </source>
</reference>
<sequence length="104" mass="11110">MAAPGWPCLRAAGAELCVLDLSVQPGAKHTGVDGLHDGALRVRLAAPPVDGKANSQLLAWLATELRCPKRDLVLLRGEASRRKQVQVALPELAVATWLDRVLCP</sequence>
<dbReference type="SMART" id="SM01152">
    <property type="entry name" value="DUF167"/>
    <property type="match status" value="1"/>
</dbReference>
<name>A0A480B5B1_9BURK</name>
<dbReference type="InterPro" id="IPR036591">
    <property type="entry name" value="YggU-like_sf"/>
</dbReference>
<dbReference type="AlphaFoldDB" id="A0A480B5B1"/>
<dbReference type="RefSeq" id="WP_228027341.1">
    <property type="nucleotide sequence ID" value="NZ_BJCL01000030.1"/>
</dbReference>
<evidence type="ECO:0000313" key="3">
    <source>
        <dbReference type="EMBL" id="GCL66268.1"/>
    </source>
</evidence>
<accession>A0A480B5B1</accession>
<comment type="caution">
    <text evidence="3">The sequence shown here is derived from an EMBL/GenBank/DDBJ whole genome shotgun (WGS) entry which is preliminary data.</text>
</comment>
<comment type="similarity">
    <text evidence="1 2">Belongs to the UPF0235 family.</text>
</comment>
<dbReference type="SUPFAM" id="SSF69786">
    <property type="entry name" value="YggU-like"/>
    <property type="match status" value="1"/>
</dbReference>
<organism evidence="3 4">
    <name type="scientific">Pseudaquabacterium pictum</name>
    <dbReference type="NCBI Taxonomy" id="2315236"/>
    <lineage>
        <taxon>Bacteria</taxon>
        <taxon>Pseudomonadati</taxon>
        <taxon>Pseudomonadota</taxon>
        <taxon>Betaproteobacteria</taxon>
        <taxon>Burkholderiales</taxon>
        <taxon>Sphaerotilaceae</taxon>
        <taxon>Pseudaquabacterium</taxon>
    </lineage>
</organism>
<dbReference type="Proteomes" id="UP000301751">
    <property type="component" value="Unassembled WGS sequence"/>
</dbReference>
<dbReference type="EMBL" id="BJCL01000030">
    <property type="protein sequence ID" value="GCL66268.1"/>
    <property type="molecule type" value="Genomic_DNA"/>
</dbReference>
<evidence type="ECO:0000313" key="4">
    <source>
        <dbReference type="Proteomes" id="UP000301751"/>
    </source>
</evidence>
<dbReference type="Gene3D" id="3.30.1200.10">
    <property type="entry name" value="YggU-like"/>
    <property type="match status" value="1"/>
</dbReference>
<proteinExistence type="inferred from homology"/>
<protein>
    <recommendedName>
        <fullName evidence="2">UPF0235 protein AQPW35_53490</fullName>
    </recommendedName>
</protein>
<dbReference type="Pfam" id="PF02594">
    <property type="entry name" value="DUF167"/>
    <property type="match status" value="1"/>
</dbReference>
<keyword evidence="4" id="KW-1185">Reference proteome</keyword>
<gene>
    <name evidence="3" type="ORF">AQPW35_53490</name>
</gene>
<dbReference type="NCBIfam" id="TIGR00251">
    <property type="entry name" value="DUF167 family protein"/>
    <property type="match status" value="1"/>
</dbReference>
<dbReference type="InterPro" id="IPR003746">
    <property type="entry name" value="DUF167"/>
</dbReference>
<dbReference type="HAMAP" id="MF_00634">
    <property type="entry name" value="UPF0235"/>
    <property type="match status" value="1"/>
</dbReference>
<dbReference type="GO" id="GO:0005737">
    <property type="term" value="C:cytoplasm"/>
    <property type="evidence" value="ECO:0007669"/>
    <property type="project" value="TreeGrafter"/>
</dbReference>
<evidence type="ECO:0000256" key="1">
    <source>
        <dbReference type="ARBA" id="ARBA00010364"/>
    </source>
</evidence>
<dbReference type="PANTHER" id="PTHR13420">
    <property type="entry name" value="UPF0235 PROTEIN C15ORF40"/>
    <property type="match status" value="1"/>
</dbReference>